<feature type="signal peptide" evidence="1">
    <location>
        <begin position="1"/>
        <end position="17"/>
    </location>
</feature>
<protein>
    <recommendedName>
        <fullName evidence="4">Lipoprotein</fullName>
    </recommendedName>
</protein>
<dbReference type="EMBL" id="CP134146">
    <property type="protein sequence ID" value="WNC68604.1"/>
    <property type="molecule type" value="Genomic_DNA"/>
</dbReference>
<evidence type="ECO:0008006" key="4">
    <source>
        <dbReference type="Google" id="ProtNLM"/>
    </source>
</evidence>
<sequence>MKYLVIFLLLFSGFTYSSECTKWEYANLGYTTSSNGLEPEHEKFGYFVLWSNPKGLSTWQNNKLMMSGVTDKSMKEFFKINSHDYISILNALGNRGWESYSYDLYRRTEHEKNHSWQFKRCKV</sequence>
<keyword evidence="1" id="KW-0732">Signal</keyword>
<gene>
    <name evidence="2" type="ORF">RI845_00305</name>
</gene>
<organism evidence="2 3">
    <name type="scientific">Thalassotalea nanhaiensis</name>
    <dbReference type="NCBI Taxonomy" id="3065648"/>
    <lineage>
        <taxon>Bacteria</taxon>
        <taxon>Pseudomonadati</taxon>
        <taxon>Pseudomonadota</taxon>
        <taxon>Gammaproteobacteria</taxon>
        <taxon>Alteromonadales</taxon>
        <taxon>Colwelliaceae</taxon>
        <taxon>Thalassotalea</taxon>
    </lineage>
</organism>
<reference evidence="3" key="1">
    <citation type="submission" date="2023-09" db="EMBL/GenBank/DDBJ databases">
        <authorList>
            <person name="Zhang C."/>
        </authorList>
    </citation>
    <scope>NUCLEOTIDE SEQUENCE [LARGE SCALE GENOMIC DNA]</scope>
    <source>
        <strain evidence="3">SQ345</strain>
    </source>
</reference>
<evidence type="ECO:0000313" key="2">
    <source>
        <dbReference type="EMBL" id="WNC68604.1"/>
    </source>
</evidence>
<feature type="chain" id="PRO_5045427144" description="Lipoprotein" evidence="1">
    <location>
        <begin position="18"/>
        <end position="123"/>
    </location>
</feature>
<evidence type="ECO:0000313" key="3">
    <source>
        <dbReference type="Proteomes" id="UP001248581"/>
    </source>
</evidence>
<evidence type="ECO:0000256" key="1">
    <source>
        <dbReference type="SAM" id="SignalP"/>
    </source>
</evidence>
<keyword evidence="3" id="KW-1185">Reference proteome</keyword>
<name>A0ABY9TJ39_9GAMM</name>
<proteinExistence type="predicted"/>
<dbReference type="Proteomes" id="UP001248581">
    <property type="component" value="Chromosome"/>
</dbReference>
<dbReference type="RefSeq" id="WP_348387759.1">
    <property type="nucleotide sequence ID" value="NZ_CP134146.1"/>
</dbReference>
<accession>A0ABY9TJ39</accession>